<keyword evidence="3 6" id="KW-0238">DNA-binding</keyword>
<dbReference type="InterPro" id="IPR005119">
    <property type="entry name" value="LysR_subst-bd"/>
</dbReference>
<evidence type="ECO:0000256" key="1">
    <source>
        <dbReference type="ARBA" id="ARBA00009437"/>
    </source>
</evidence>
<dbReference type="FunFam" id="1.10.10.10:FF:000001">
    <property type="entry name" value="LysR family transcriptional regulator"/>
    <property type="match status" value="1"/>
</dbReference>
<keyword evidence="4" id="KW-0804">Transcription</keyword>
<dbReference type="GO" id="GO:0003700">
    <property type="term" value="F:DNA-binding transcription factor activity"/>
    <property type="evidence" value="ECO:0007669"/>
    <property type="project" value="InterPro"/>
</dbReference>
<organism evidence="6 7">
    <name type="scientific">Pseudonocardia endophytica</name>
    <dbReference type="NCBI Taxonomy" id="401976"/>
    <lineage>
        <taxon>Bacteria</taxon>
        <taxon>Bacillati</taxon>
        <taxon>Actinomycetota</taxon>
        <taxon>Actinomycetes</taxon>
        <taxon>Pseudonocardiales</taxon>
        <taxon>Pseudonocardiaceae</taxon>
        <taxon>Pseudonocardia</taxon>
    </lineage>
</organism>
<dbReference type="Pfam" id="PF00126">
    <property type="entry name" value="HTH_1"/>
    <property type="match status" value="1"/>
</dbReference>
<dbReference type="OrthoDB" id="3461417at2"/>
<dbReference type="Proteomes" id="UP000295560">
    <property type="component" value="Unassembled WGS sequence"/>
</dbReference>
<protein>
    <submittedName>
        <fullName evidence="6">DNA-binding transcriptional LysR family regulator</fullName>
    </submittedName>
</protein>
<dbReference type="Gene3D" id="3.40.190.10">
    <property type="entry name" value="Periplasmic binding protein-like II"/>
    <property type="match status" value="2"/>
</dbReference>
<evidence type="ECO:0000256" key="4">
    <source>
        <dbReference type="ARBA" id="ARBA00023163"/>
    </source>
</evidence>
<reference evidence="6 7" key="1">
    <citation type="submission" date="2019-03" db="EMBL/GenBank/DDBJ databases">
        <title>Sequencing the genomes of 1000 actinobacteria strains.</title>
        <authorList>
            <person name="Klenk H.-P."/>
        </authorList>
    </citation>
    <scope>NUCLEOTIDE SEQUENCE [LARGE SCALE GENOMIC DNA]</scope>
    <source>
        <strain evidence="6 7">DSM 44969</strain>
    </source>
</reference>
<dbReference type="GO" id="GO:0003677">
    <property type="term" value="F:DNA binding"/>
    <property type="evidence" value="ECO:0007669"/>
    <property type="project" value="UniProtKB-KW"/>
</dbReference>
<keyword evidence="7" id="KW-1185">Reference proteome</keyword>
<dbReference type="CDD" id="cd08414">
    <property type="entry name" value="PBP2_LTTR_aromatics_like"/>
    <property type="match status" value="1"/>
</dbReference>
<evidence type="ECO:0000313" key="6">
    <source>
        <dbReference type="EMBL" id="TCK22150.1"/>
    </source>
</evidence>
<dbReference type="Gene3D" id="1.10.10.10">
    <property type="entry name" value="Winged helix-like DNA-binding domain superfamily/Winged helix DNA-binding domain"/>
    <property type="match status" value="1"/>
</dbReference>
<dbReference type="PROSITE" id="PS50931">
    <property type="entry name" value="HTH_LYSR"/>
    <property type="match status" value="1"/>
</dbReference>
<dbReference type="PRINTS" id="PR00039">
    <property type="entry name" value="HTHLYSR"/>
</dbReference>
<evidence type="ECO:0000313" key="7">
    <source>
        <dbReference type="Proteomes" id="UP000295560"/>
    </source>
</evidence>
<proteinExistence type="inferred from homology"/>
<sequence>MEIRQLRYAVAVAEHGHFGRAAAALGIAQPPLSRQIAALESELDVRLFERGARGAVPTAAGAVFVDHARQMIERLGAGVEDTRRAARGESGRLRIGFIGAALVALLPSLLARHRRVHPAVELEMTELSSARATAALHAGELDVAVVRGAPRGRGADHLVSVPVATDRLVVACRPGHPLDGQTRITVDRLRGYPLIAASSSEEPATTDRLHELLDAPDRVTPVTRARDVHTILGLAACGVGVGLLPSCVRVLRRPDVRILDVDPPLELPDLCFVFRRDDRSPVLRAFLDVTAEHCPGTGAQLAALGVVDPSVAAPVRA</sequence>
<dbReference type="PANTHER" id="PTHR30346:SF0">
    <property type="entry name" value="HCA OPERON TRANSCRIPTIONAL ACTIVATOR HCAR"/>
    <property type="match status" value="1"/>
</dbReference>
<dbReference type="RefSeq" id="WP_132430810.1">
    <property type="nucleotide sequence ID" value="NZ_SMFZ01000002.1"/>
</dbReference>
<gene>
    <name evidence="6" type="ORF">EV378_6150</name>
</gene>
<dbReference type="InterPro" id="IPR036388">
    <property type="entry name" value="WH-like_DNA-bd_sf"/>
</dbReference>
<name>A0A4R1HP36_PSEEN</name>
<evidence type="ECO:0000256" key="3">
    <source>
        <dbReference type="ARBA" id="ARBA00023125"/>
    </source>
</evidence>
<comment type="similarity">
    <text evidence="1">Belongs to the LysR transcriptional regulatory family.</text>
</comment>
<dbReference type="GO" id="GO:0032993">
    <property type="term" value="C:protein-DNA complex"/>
    <property type="evidence" value="ECO:0007669"/>
    <property type="project" value="TreeGrafter"/>
</dbReference>
<feature type="domain" description="HTH lysR-type" evidence="5">
    <location>
        <begin position="1"/>
        <end position="58"/>
    </location>
</feature>
<accession>A0A4R1HP36</accession>
<dbReference type="SUPFAM" id="SSF46785">
    <property type="entry name" value="Winged helix' DNA-binding domain"/>
    <property type="match status" value="1"/>
</dbReference>
<evidence type="ECO:0000259" key="5">
    <source>
        <dbReference type="PROSITE" id="PS50931"/>
    </source>
</evidence>
<dbReference type="InterPro" id="IPR000847">
    <property type="entry name" value="LysR_HTH_N"/>
</dbReference>
<dbReference type="SUPFAM" id="SSF53850">
    <property type="entry name" value="Periplasmic binding protein-like II"/>
    <property type="match status" value="1"/>
</dbReference>
<dbReference type="AlphaFoldDB" id="A0A4R1HP36"/>
<dbReference type="PANTHER" id="PTHR30346">
    <property type="entry name" value="TRANSCRIPTIONAL DUAL REGULATOR HCAR-RELATED"/>
    <property type="match status" value="1"/>
</dbReference>
<evidence type="ECO:0000256" key="2">
    <source>
        <dbReference type="ARBA" id="ARBA00023015"/>
    </source>
</evidence>
<dbReference type="Pfam" id="PF03466">
    <property type="entry name" value="LysR_substrate"/>
    <property type="match status" value="1"/>
</dbReference>
<keyword evidence="2" id="KW-0805">Transcription regulation</keyword>
<comment type="caution">
    <text evidence="6">The sequence shown here is derived from an EMBL/GenBank/DDBJ whole genome shotgun (WGS) entry which is preliminary data.</text>
</comment>
<dbReference type="InterPro" id="IPR036390">
    <property type="entry name" value="WH_DNA-bd_sf"/>
</dbReference>
<dbReference type="EMBL" id="SMFZ01000002">
    <property type="protein sequence ID" value="TCK22150.1"/>
    <property type="molecule type" value="Genomic_DNA"/>
</dbReference>